<gene>
    <name evidence="2" type="ORF">DOTSEDRAFT_41716</name>
</gene>
<evidence type="ECO:0000256" key="1">
    <source>
        <dbReference type="SAM" id="MobiDB-lite"/>
    </source>
</evidence>
<reference evidence="3" key="1">
    <citation type="journal article" date="2012" name="PLoS Genet.">
        <title>The genomes of the fungal plant pathogens Cladosporium fulvum and Dothistroma septosporum reveal adaptation to different hosts and lifestyles but also signatures of common ancestry.</title>
        <authorList>
            <person name="de Wit P.J.G.M."/>
            <person name="van der Burgt A."/>
            <person name="Oekmen B."/>
            <person name="Stergiopoulos I."/>
            <person name="Abd-Elsalam K.A."/>
            <person name="Aerts A.L."/>
            <person name="Bahkali A.H."/>
            <person name="Beenen H.G."/>
            <person name="Chettri P."/>
            <person name="Cox M.P."/>
            <person name="Datema E."/>
            <person name="de Vries R.P."/>
            <person name="Dhillon B."/>
            <person name="Ganley A.R."/>
            <person name="Griffiths S.A."/>
            <person name="Guo Y."/>
            <person name="Hamelin R.C."/>
            <person name="Henrissat B."/>
            <person name="Kabir M.S."/>
            <person name="Jashni M.K."/>
            <person name="Kema G."/>
            <person name="Klaubauf S."/>
            <person name="Lapidus A."/>
            <person name="Levasseur A."/>
            <person name="Lindquist E."/>
            <person name="Mehrabi R."/>
            <person name="Ohm R.A."/>
            <person name="Owen T.J."/>
            <person name="Salamov A."/>
            <person name="Schwelm A."/>
            <person name="Schijlen E."/>
            <person name="Sun H."/>
            <person name="van den Burg H.A."/>
            <person name="van Ham R.C.H.J."/>
            <person name="Zhang S."/>
            <person name="Goodwin S.B."/>
            <person name="Grigoriev I.V."/>
            <person name="Collemare J."/>
            <person name="Bradshaw R.E."/>
        </authorList>
    </citation>
    <scope>NUCLEOTIDE SEQUENCE [LARGE SCALE GENOMIC DNA]</scope>
    <source>
        <strain evidence="3">NZE10 / CBS 128990</strain>
    </source>
</reference>
<dbReference type="HOGENOM" id="CLU_1660713_0_0_1"/>
<proteinExistence type="predicted"/>
<dbReference type="EMBL" id="KB446536">
    <property type="protein sequence ID" value="EME47281.1"/>
    <property type="molecule type" value="Genomic_DNA"/>
</dbReference>
<sequence>MEGGQRDARPEAPPPSDGAPRRSVDSGSILDHAGIIDGERSMSRDARRVCTLTIGPVIAQRSLPRSTAVRPCLNTRYGRHRILPIIRGPTPVPLLTHISAHALSAIIPGVLDHLFQGLHILRQGLQLPFGILFETFSKPFPMTRTSVPSPSKQQPKPST</sequence>
<evidence type="ECO:0000313" key="3">
    <source>
        <dbReference type="Proteomes" id="UP000016933"/>
    </source>
</evidence>
<accession>N1PUW7</accession>
<dbReference type="Proteomes" id="UP000016933">
    <property type="component" value="Unassembled WGS sequence"/>
</dbReference>
<evidence type="ECO:0000313" key="2">
    <source>
        <dbReference type="EMBL" id="EME47281.1"/>
    </source>
</evidence>
<dbReference type="AlphaFoldDB" id="N1PUW7"/>
<reference evidence="2 3" key="2">
    <citation type="journal article" date="2012" name="PLoS Pathog.">
        <title>Diverse lifestyles and strategies of plant pathogenesis encoded in the genomes of eighteen Dothideomycetes fungi.</title>
        <authorList>
            <person name="Ohm R.A."/>
            <person name="Feau N."/>
            <person name="Henrissat B."/>
            <person name="Schoch C.L."/>
            <person name="Horwitz B.A."/>
            <person name="Barry K.W."/>
            <person name="Condon B.J."/>
            <person name="Copeland A.C."/>
            <person name="Dhillon B."/>
            <person name="Glaser F."/>
            <person name="Hesse C.N."/>
            <person name="Kosti I."/>
            <person name="LaButti K."/>
            <person name="Lindquist E.A."/>
            <person name="Lucas S."/>
            <person name="Salamov A.A."/>
            <person name="Bradshaw R.E."/>
            <person name="Ciuffetti L."/>
            <person name="Hamelin R.C."/>
            <person name="Kema G.H.J."/>
            <person name="Lawrence C."/>
            <person name="Scott J.A."/>
            <person name="Spatafora J.W."/>
            <person name="Turgeon B.G."/>
            <person name="de Wit P.J.G.M."/>
            <person name="Zhong S."/>
            <person name="Goodwin S.B."/>
            <person name="Grigoriev I.V."/>
        </authorList>
    </citation>
    <scope>NUCLEOTIDE SEQUENCE [LARGE SCALE GENOMIC DNA]</scope>
    <source>
        <strain evidence="3">NZE10 / CBS 128990</strain>
    </source>
</reference>
<name>N1PUW7_DOTSN</name>
<feature type="compositionally biased region" description="Basic and acidic residues" evidence="1">
    <location>
        <begin position="1"/>
        <end position="10"/>
    </location>
</feature>
<feature type="region of interest" description="Disordered" evidence="1">
    <location>
        <begin position="1"/>
        <end position="26"/>
    </location>
</feature>
<protein>
    <submittedName>
        <fullName evidence="2">Uncharacterized protein</fullName>
    </submittedName>
</protein>
<organism evidence="2 3">
    <name type="scientific">Dothistroma septosporum (strain NZE10 / CBS 128990)</name>
    <name type="common">Red band needle blight fungus</name>
    <name type="synonym">Mycosphaerella pini</name>
    <dbReference type="NCBI Taxonomy" id="675120"/>
    <lineage>
        <taxon>Eukaryota</taxon>
        <taxon>Fungi</taxon>
        <taxon>Dikarya</taxon>
        <taxon>Ascomycota</taxon>
        <taxon>Pezizomycotina</taxon>
        <taxon>Dothideomycetes</taxon>
        <taxon>Dothideomycetidae</taxon>
        <taxon>Mycosphaerellales</taxon>
        <taxon>Mycosphaerellaceae</taxon>
        <taxon>Dothistroma</taxon>
    </lineage>
</organism>
<keyword evidence="3" id="KW-1185">Reference proteome</keyword>